<dbReference type="Proteomes" id="UP000602198">
    <property type="component" value="Unassembled WGS sequence"/>
</dbReference>
<reference evidence="2 3" key="1">
    <citation type="submission" date="2021-01" db="EMBL/GenBank/DDBJ databases">
        <title>WGS of actinomycetes isolated from Thailand.</title>
        <authorList>
            <person name="Thawai C."/>
        </authorList>
    </citation>
    <scope>NUCLEOTIDE SEQUENCE [LARGE SCALE GENOMIC DNA]</scope>
    <source>
        <strain evidence="2 3">LPG 2</strain>
    </source>
</reference>
<feature type="region of interest" description="Disordered" evidence="1">
    <location>
        <begin position="168"/>
        <end position="223"/>
    </location>
</feature>
<organism evidence="2 3">
    <name type="scientific">Nocardia acididurans</name>
    <dbReference type="NCBI Taxonomy" id="2802282"/>
    <lineage>
        <taxon>Bacteria</taxon>
        <taxon>Bacillati</taxon>
        <taxon>Actinomycetota</taxon>
        <taxon>Actinomycetes</taxon>
        <taxon>Mycobacteriales</taxon>
        <taxon>Nocardiaceae</taxon>
        <taxon>Nocardia</taxon>
    </lineage>
</organism>
<comment type="caution">
    <text evidence="2">The sequence shown here is derived from an EMBL/GenBank/DDBJ whole genome shotgun (WGS) entry which is preliminary data.</text>
</comment>
<feature type="compositionally biased region" description="Basic and acidic residues" evidence="1">
    <location>
        <begin position="186"/>
        <end position="197"/>
    </location>
</feature>
<dbReference type="EMBL" id="JAERRJ010000013">
    <property type="protein sequence ID" value="MBL1078825.1"/>
    <property type="molecule type" value="Genomic_DNA"/>
</dbReference>
<name>A0ABS1MFH9_9NOCA</name>
<dbReference type="SUPFAM" id="SSF110849">
    <property type="entry name" value="ParB/Sulfiredoxin"/>
    <property type="match status" value="1"/>
</dbReference>
<feature type="region of interest" description="Disordered" evidence="1">
    <location>
        <begin position="118"/>
        <end position="151"/>
    </location>
</feature>
<sequence>MRSIVPGASPRTDGEHCAEYVLMLAGTDNPLPPIIVHRPTRTVIDGNLRLRAAIAVGRTTIPVHFFDGSAADAFALAVYANVRHGIPLSLAERKTAAERLLLTHPEWSDRSIAATSGLSHKTVSAQRRRASGENAQSHMRWGKDGRLRPTDTSAGRLAAARILRENPRASLREVSKHAGVSPGTVRDVRERLKRSEHPVPQAVRNRPSPSASRNPVPTPPADEALAVPIQQTLLRSLRSDPALKFNERGRVLLRSLAHSAIDLDQWTKMTTDAPDHCRATLAKLARANAESWSALAARLETHGIGADIGRSSAGG</sequence>
<gene>
    <name evidence="2" type="ORF">JK358_30925</name>
</gene>
<protein>
    <submittedName>
        <fullName evidence="2">Winged helix-turn-helix transcriptional regulator</fullName>
    </submittedName>
</protein>
<proteinExistence type="predicted"/>
<keyword evidence="3" id="KW-1185">Reference proteome</keyword>
<evidence type="ECO:0000313" key="3">
    <source>
        <dbReference type="Proteomes" id="UP000602198"/>
    </source>
</evidence>
<dbReference type="Pfam" id="PF13412">
    <property type="entry name" value="HTH_24"/>
    <property type="match status" value="1"/>
</dbReference>
<evidence type="ECO:0000256" key="1">
    <source>
        <dbReference type="SAM" id="MobiDB-lite"/>
    </source>
</evidence>
<evidence type="ECO:0000313" key="2">
    <source>
        <dbReference type="EMBL" id="MBL1078825.1"/>
    </source>
</evidence>
<dbReference type="RefSeq" id="WP_201954696.1">
    <property type="nucleotide sequence ID" value="NZ_JAERRJ010000013.1"/>
</dbReference>
<accession>A0ABS1MFH9</accession>
<dbReference type="InterPro" id="IPR036086">
    <property type="entry name" value="ParB/Sulfiredoxin_sf"/>
</dbReference>